<proteinExistence type="predicted"/>
<dbReference type="EMBL" id="JAMZMM010000137">
    <property type="protein sequence ID" value="MCP2729712.1"/>
    <property type="molecule type" value="Genomic_DNA"/>
</dbReference>
<gene>
    <name evidence="2" type="ORF">NJ959_14760</name>
</gene>
<evidence type="ECO:0000256" key="1">
    <source>
        <dbReference type="SAM" id="MobiDB-lite"/>
    </source>
</evidence>
<dbReference type="Proteomes" id="UP001204953">
    <property type="component" value="Unassembled WGS sequence"/>
</dbReference>
<comment type="caution">
    <text evidence="2">The sequence shown here is derived from an EMBL/GenBank/DDBJ whole genome shotgun (WGS) entry which is preliminary data.</text>
</comment>
<dbReference type="AlphaFoldDB" id="A0AAE3GW82"/>
<feature type="compositionally biased region" description="Polar residues" evidence="1">
    <location>
        <begin position="155"/>
        <end position="173"/>
    </location>
</feature>
<dbReference type="RefSeq" id="WP_254012491.1">
    <property type="nucleotide sequence ID" value="NZ_JAMZMM010000137.1"/>
</dbReference>
<name>A0AAE3GW82_9CYAN</name>
<evidence type="ECO:0000313" key="3">
    <source>
        <dbReference type="Proteomes" id="UP001204953"/>
    </source>
</evidence>
<accession>A0AAE3GW82</accession>
<reference evidence="2" key="1">
    <citation type="submission" date="2022-06" db="EMBL/GenBank/DDBJ databases">
        <title>New cyanobacteria of genus Symplocastrum in benthos of Lake Baikal.</title>
        <authorList>
            <person name="Sorokovikova E."/>
            <person name="Tikhonova I."/>
            <person name="Krasnopeev A."/>
            <person name="Evseev P."/>
            <person name="Gladkikh A."/>
            <person name="Belykh O."/>
        </authorList>
    </citation>
    <scope>NUCLEOTIDE SEQUENCE</scope>
    <source>
        <strain evidence="2">BBK-W-15</strain>
    </source>
</reference>
<keyword evidence="3" id="KW-1185">Reference proteome</keyword>
<evidence type="ECO:0000313" key="2">
    <source>
        <dbReference type="EMBL" id="MCP2729712.1"/>
    </source>
</evidence>
<organism evidence="2 3">
    <name type="scientific">Limnofasciculus baicalensis BBK-W-15</name>
    <dbReference type="NCBI Taxonomy" id="2699891"/>
    <lineage>
        <taxon>Bacteria</taxon>
        <taxon>Bacillati</taxon>
        <taxon>Cyanobacteriota</taxon>
        <taxon>Cyanophyceae</taxon>
        <taxon>Coleofasciculales</taxon>
        <taxon>Coleofasciculaceae</taxon>
        <taxon>Limnofasciculus</taxon>
        <taxon>Limnofasciculus baicalensis</taxon>
    </lineage>
</organism>
<protein>
    <submittedName>
        <fullName evidence="2">Uncharacterized protein</fullName>
    </submittedName>
</protein>
<sequence>MKPVNSLAAARMTPEEQQRMIVYYIEDAKAHLKTIEQYLVNLEDTNECLFEVRADSSAGAIGFVPAMLHISNRAIGKGIHETAAYLRSSFHSFQIFGPIKPDQKLKNLFMQVFYALKELVEQLQELSEATDAKATEIISDLKPIQKELNAHLSLLRNQSRGGSQGKGVNSSGKSGMASFGDARLTPAFGIAKDNSVSQQTPEAQIEAHTIDDTSSVDDLRSLIDQLLTDSSST</sequence>
<feature type="region of interest" description="Disordered" evidence="1">
    <location>
        <begin position="155"/>
        <end position="176"/>
    </location>
</feature>